<comment type="caution">
    <text evidence="2">The sequence shown here is derived from an EMBL/GenBank/DDBJ whole genome shotgun (WGS) entry which is preliminary data.</text>
</comment>
<proteinExistence type="predicted"/>
<keyword evidence="1" id="KW-1133">Transmembrane helix</keyword>
<evidence type="ECO:0000313" key="2">
    <source>
        <dbReference type="EMBL" id="OIR06977.1"/>
    </source>
</evidence>
<keyword evidence="1" id="KW-0472">Membrane</keyword>
<name>A0A1J5SEW7_9ZZZZ</name>
<feature type="transmembrane region" description="Helical" evidence="1">
    <location>
        <begin position="44"/>
        <end position="64"/>
    </location>
</feature>
<feature type="transmembrane region" description="Helical" evidence="1">
    <location>
        <begin position="99"/>
        <end position="121"/>
    </location>
</feature>
<organism evidence="2">
    <name type="scientific">mine drainage metagenome</name>
    <dbReference type="NCBI Taxonomy" id="410659"/>
    <lineage>
        <taxon>unclassified sequences</taxon>
        <taxon>metagenomes</taxon>
        <taxon>ecological metagenomes</taxon>
    </lineage>
</organism>
<gene>
    <name evidence="2" type="ORF">GALL_108840</name>
</gene>
<accession>A0A1J5SEW7</accession>
<dbReference type="AlphaFoldDB" id="A0A1J5SEW7"/>
<evidence type="ECO:0000256" key="1">
    <source>
        <dbReference type="SAM" id="Phobius"/>
    </source>
</evidence>
<reference evidence="2" key="1">
    <citation type="submission" date="2016-10" db="EMBL/GenBank/DDBJ databases">
        <title>Sequence of Gallionella enrichment culture.</title>
        <authorList>
            <person name="Poehlein A."/>
            <person name="Muehling M."/>
            <person name="Daniel R."/>
        </authorList>
    </citation>
    <scope>NUCLEOTIDE SEQUENCE</scope>
</reference>
<dbReference type="EMBL" id="MLJW01000040">
    <property type="protein sequence ID" value="OIR06977.1"/>
    <property type="molecule type" value="Genomic_DNA"/>
</dbReference>
<sequence>MNFALGAILIVILLLPGAIALDAYYSTFKNKEANLNIPLSDSLIKGIFWSLAIHASSLCLLTYYNYEVDFRFLYDIIIGKDIKDINITYSIFSKYAKQFIFYIAIVIISSWLISKFFKYIINLLRLNINYNAFRNYNYWFYIFSDNYSEGMRKIFRDGSDLIYLDVMVTSDVIYCGILIDFNYSPHKDVLENIVLEGAKRRVVDKENSKIKEAIPIPGDILVINMKDVLNINVKYLKISAFIEPPENTAALIN</sequence>
<protein>
    <submittedName>
        <fullName evidence="2">Uncharacterized protein</fullName>
    </submittedName>
</protein>
<keyword evidence="1" id="KW-0812">Transmembrane</keyword>